<protein>
    <recommendedName>
        <fullName evidence="11">Vps52-domain-containing protein</fullName>
    </recommendedName>
</protein>
<dbReference type="Pfam" id="PF04129">
    <property type="entry name" value="Vps52_CC"/>
    <property type="match status" value="1"/>
</dbReference>
<dbReference type="GO" id="GO:0042147">
    <property type="term" value="P:retrograde transport, endosome to Golgi"/>
    <property type="evidence" value="ECO:0007669"/>
    <property type="project" value="TreeGrafter"/>
</dbReference>
<evidence type="ECO:0000256" key="1">
    <source>
        <dbReference type="ARBA" id="ARBA00004601"/>
    </source>
</evidence>
<name>A0A316YXY3_9BASI</name>
<evidence type="ECO:0000259" key="8">
    <source>
        <dbReference type="Pfam" id="PF20655"/>
    </source>
</evidence>
<comment type="similarity">
    <text evidence="2">Belongs to the VPS52 family.</text>
</comment>
<dbReference type="OrthoDB" id="19482at2759"/>
<evidence type="ECO:0000256" key="6">
    <source>
        <dbReference type="SAM" id="MobiDB-lite"/>
    </source>
</evidence>
<proteinExistence type="inferred from homology"/>
<evidence type="ECO:0000313" key="10">
    <source>
        <dbReference type="Proteomes" id="UP000245768"/>
    </source>
</evidence>
<keyword evidence="4" id="KW-0653">Protein transport</keyword>
<evidence type="ECO:0000256" key="3">
    <source>
        <dbReference type="ARBA" id="ARBA00022448"/>
    </source>
</evidence>
<dbReference type="AlphaFoldDB" id="A0A316YXY3"/>
<dbReference type="GO" id="GO:0032456">
    <property type="term" value="P:endocytic recycling"/>
    <property type="evidence" value="ECO:0007669"/>
    <property type="project" value="TreeGrafter"/>
</dbReference>
<reference evidence="9" key="1">
    <citation type="journal article" date="2018" name="Mol. Biol. Evol.">
        <title>Broad Genomic Sampling Reveals a Smut Pathogenic Ancestry of the Fungal Clade Ustilaginomycotina.</title>
        <authorList>
            <person name="Kijpornyongpan T."/>
            <person name="Mondo S.J."/>
            <person name="Barry K."/>
            <person name="Sandor L."/>
            <person name="Lee J."/>
            <person name="Lipzen A."/>
            <person name="Pangilinan J."/>
            <person name="LaButti K."/>
            <person name="Hainaut M."/>
            <person name="Henrissat B."/>
            <person name="Grigoriev I.V."/>
            <person name="Spatafora J.W."/>
            <person name="Aime M.C."/>
        </authorList>
    </citation>
    <scope>NUCLEOTIDE SEQUENCE [LARGE SCALE GENOMIC DNA]</scope>
    <source>
        <strain evidence="9">MCA 4198</strain>
    </source>
</reference>
<evidence type="ECO:0000256" key="4">
    <source>
        <dbReference type="ARBA" id="ARBA00022927"/>
    </source>
</evidence>
<feature type="domain" description="Vps52 coiled-coil" evidence="7">
    <location>
        <begin position="9"/>
        <end position="209"/>
    </location>
</feature>
<dbReference type="GO" id="GO:0000938">
    <property type="term" value="C:GARP complex"/>
    <property type="evidence" value="ECO:0007669"/>
    <property type="project" value="TreeGrafter"/>
</dbReference>
<sequence length="674" mass="72215">MLDSAPQYLSLHSSLHDSTQLLQQLESFLTTFHTDLESLSSQMTHLQGRSLSLATRLQNRRALENRLNKVLGGIALEPHIVELLFADEQDAKGMASTSKLDLNGWNDLVARLDLCLRACSEAGVLLAEAQSGSGMQSPSLNGEGGLLDANVKSLKEAREVAEGCKFMAASKLRPLLTSSFAPLRNSLTTNLPVLQSVLLRTHRPLFRFLSQHTPRVAIDVQRAYVVSARLYFETGFRRYARSLASVRDREKRSAGAEGTIVDVGKSAISSLLSNPLGTMNSLANQPSNASQDPWLVEPGRLDNAKLSDGPSVVLAYLADDTSYKAPLEALFRSLSLALLDNASSEYAFLARFFESVDLVGGGAEGVESSAAGSTTASGSGRGARAKGSKETHGITTARQDEEDEGPLPEESASAAGDMEDDDDGKTEIGEEGGNVVSLSEVEKRRLRGRGAIDGLWKQIMEPVIGTYNSFSQSILAAGPSLLPLLTMVKLNDAVEAAAVSRGCSSVLLPVVMGFKMQAWPAVQRQFDECIQGVKKLAEGSTSSSGAASAGLSSLWGGGGSAGAATNSGGPEKDAAIKMIATRYAKLFSSVVKLCGEDEDAMLFASLNRLRTEVEGLIKTHADRLTERPRRLTFDIECHEAVLRALESGPASISMAKVQAETSHWREELDKRKRT</sequence>
<evidence type="ECO:0000313" key="9">
    <source>
        <dbReference type="EMBL" id="PWN94307.1"/>
    </source>
</evidence>
<feature type="domain" description="Vps52 C-terminal" evidence="8">
    <location>
        <begin position="312"/>
        <end position="354"/>
    </location>
</feature>
<evidence type="ECO:0000256" key="5">
    <source>
        <dbReference type="ARBA" id="ARBA00023034"/>
    </source>
</evidence>
<dbReference type="InterPro" id="IPR048319">
    <property type="entry name" value="Vps52_CC"/>
</dbReference>
<dbReference type="Proteomes" id="UP000245768">
    <property type="component" value="Unassembled WGS sequence"/>
</dbReference>
<comment type="subcellular location">
    <subcellularLocation>
        <location evidence="1">Golgi apparatus</location>
        <location evidence="1">trans-Golgi network</location>
    </subcellularLocation>
</comment>
<dbReference type="InterPro" id="IPR048361">
    <property type="entry name" value="Vps52_C"/>
</dbReference>
<dbReference type="InterPro" id="IPR007258">
    <property type="entry name" value="Vps52"/>
</dbReference>
<dbReference type="PANTHER" id="PTHR14190">
    <property type="entry name" value="SUPPRESSOR OF ACTIN MUTATIONS 2/VACUOLAR PROTEIN SORTING 52"/>
    <property type="match status" value="1"/>
</dbReference>
<keyword evidence="5" id="KW-0333">Golgi apparatus</keyword>
<evidence type="ECO:0000259" key="7">
    <source>
        <dbReference type="Pfam" id="PF04129"/>
    </source>
</evidence>
<keyword evidence="3" id="KW-0813">Transport</keyword>
<organism evidence="9 10">
    <name type="scientific">Acaromyces ingoldii</name>
    <dbReference type="NCBI Taxonomy" id="215250"/>
    <lineage>
        <taxon>Eukaryota</taxon>
        <taxon>Fungi</taxon>
        <taxon>Dikarya</taxon>
        <taxon>Basidiomycota</taxon>
        <taxon>Ustilaginomycotina</taxon>
        <taxon>Exobasidiomycetes</taxon>
        <taxon>Exobasidiales</taxon>
        <taxon>Cryptobasidiaceae</taxon>
        <taxon>Acaromyces</taxon>
    </lineage>
</organism>
<keyword evidence="10" id="KW-1185">Reference proteome</keyword>
<evidence type="ECO:0008006" key="11">
    <source>
        <dbReference type="Google" id="ProtNLM"/>
    </source>
</evidence>
<feature type="domain" description="Vps52 C-terminal" evidence="8">
    <location>
        <begin position="455"/>
        <end position="648"/>
    </location>
</feature>
<dbReference type="STRING" id="215250.A0A316YXY3"/>
<dbReference type="RefSeq" id="XP_025381505.1">
    <property type="nucleotide sequence ID" value="XM_025519907.1"/>
</dbReference>
<evidence type="ECO:0000256" key="2">
    <source>
        <dbReference type="ARBA" id="ARBA00008180"/>
    </source>
</evidence>
<dbReference type="Pfam" id="PF20655">
    <property type="entry name" value="Vps52_C"/>
    <property type="match status" value="2"/>
</dbReference>
<dbReference type="GO" id="GO:0006896">
    <property type="term" value="P:Golgi to vacuole transport"/>
    <property type="evidence" value="ECO:0007669"/>
    <property type="project" value="TreeGrafter"/>
</dbReference>
<feature type="compositionally biased region" description="Low complexity" evidence="6">
    <location>
        <begin position="365"/>
        <end position="378"/>
    </location>
</feature>
<dbReference type="GeneID" id="37041823"/>
<feature type="region of interest" description="Disordered" evidence="6">
    <location>
        <begin position="364"/>
        <end position="430"/>
    </location>
</feature>
<dbReference type="GO" id="GO:0019905">
    <property type="term" value="F:syntaxin binding"/>
    <property type="evidence" value="ECO:0007669"/>
    <property type="project" value="TreeGrafter"/>
</dbReference>
<dbReference type="EMBL" id="KZ819634">
    <property type="protein sequence ID" value="PWN94307.1"/>
    <property type="molecule type" value="Genomic_DNA"/>
</dbReference>
<dbReference type="GO" id="GO:0005829">
    <property type="term" value="C:cytosol"/>
    <property type="evidence" value="ECO:0007669"/>
    <property type="project" value="GOC"/>
</dbReference>
<gene>
    <name evidence="9" type="ORF">FA10DRAFT_258416</name>
</gene>
<dbReference type="GO" id="GO:0015031">
    <property type="term" value="P:protein transport"/>
    <property type="evidence" value="ECO:0007669"/>
    <property type="project" value="UniProtKB-KW"/>
</dbReference>
<dbReference type="PANTHER" id="PTHR14190:SF7">
    <property type="entry name" value="VACUOLAR PROTEIN SORTING-ASSOCIATED PROTEIN 52 HOMOLOG"/>
    <property type="match status" value="1"/>
</dbReference>
<dbReference type="InParanoid" id="A0A316YXY3"/>
<accession>A0A316YXY3</accession>
<dbReference type="FunCoup" id="A0A316YXY3">
    <property type="interactions" value="424"/>
</dbReference>